<comment type="caution">
    <text evidence="13">Lacks conserved residue(s) required for the propagation of feature annotation.</text>
</comment>
<dbReference type="Pfam" id="PF00162">
    <property type="entry name" value="PGK"/>
    <property type="match status" value="1"/>
</dbReference>
<dbReference type="PANTHER" id="PTHR11406">
    <property type="entry name" value="PHOSPHOGLYCERATE KINASE"/>
    <property type="match status" value="1"/>
</dbReference>
<keyword evidence="10 13" id="KW-0418">Kinase</keyword>
<comment type="similarity">
    <text evidence="3 13 15">Belongs to the phosphoglycerate kinase family.</text>
</comment>
<dbReference type="Proteomes" id="UP000228896">
    <property type="component" value="Unassembled WGS sequence"/>
</dbReference>
<dbReference type="EMBL" id="PETS01000069">
    <property type="protein sequence ID" value="PIV51336.1"/>
    <property type="molecule type" value="Genomic_DNA"/>
</dbReference>
<dbReference type="PRINTS" id="PR00477">
    <property type="entry name" value="PHGLYCKINASE"/>
</dbReference>
<evidence type="ECO:0000256" key="9">
    <source>
        <dbReference type="ARBA" id="ARBA00022741"/>
    </source>
</evidence>
<sequence>MKIITIRDAKKIRGKRVFVRADFNVPIKDGKIKDDFKIVASLPTIRFLLRHKCRIIIGTHLGRPLLEINKLSKEELLEKYSTFPLAKRLSDILGRQVDFASDATGFAVESKIHEMKEGDILLLENLRFHKGEEDNNKLFARRLSRLADIYVNNAFGVSHRAHASVCAIKKYLPAYAGLLIEAEVTNLNKILHPKKPLLILIGGLKMATKLQFIKKLSAKADHILIGGAMANNFLFALNYEIGQSLVDKKDIKLARSIADFHNYYTRKKILLPIDAVVKTGLDSVSTVKSINHINKNDIILDIGPRTIKFYAKFIKKANTIIWNGPMGKFEDNSFKYGTLFLGQVIASRSSGKAFGVVGGGETLEALKMTKMLEYVDWASTGGGAMIAFLSGNKMPGLKGIVKR</sequence>
<evidence type="ECO:0000313" key="16">
    <source>
        <dbReference type="EMBL" id="PIV51336.1"/>
    </source>
</evidence>
<comment type="pathway">
    <text evidence="2 13">Carbohydrate degradation; glycolysis; pyruvate from D-glyceraldehyde 3-phosphate: step 2/5.</text>
</comment>
<dbReference type="GO" id="GO:0006094">
    <property type="term" value="P:gluconeogenesis"/>
    <property type="evidence" value="ECO:0007669"/>
    <property type="project" value="TreeGrafter"/>
</dbReference>
<organism evidence="16 17">
    <name type="scientific">Candidatus Falkowbacteria bacterium CG02_land_8_20_14_3_00_36_14</name>
    <dbReference type="NCBI Taxonomy" id="1974560"/>
    <lineage>
        <taxon>Bacteria</taxon>
        <taxon>Candidatus Falkowiibacteriota</taxon>
    </lineage>
</organism>
<evidence type="ECO:0000256" key="15">
    <source>
        <dbReference type="RuleBase" id="RU000532"/>
    </source>
</evidence>
<proteinExistence type="inferred from homology"/>
<dbReference type="GO" id="GO:0006096">
    <property type="term" value="P:glycolytic process"/>
    <property type="evidence" value="ECO:0007669"/>
    <property type="project" value="UniProtKB-UniRule"/>
</dbReference>
<comment type="caution">
    <text evidence="16">The sequence shown here is derived from an EMBL/GenBank/DDBJ whole genome shotgun (WGS) entry which is preliminary data.</text>
</comment>
<feature type="binding site" evidence="13">
    <location>
        <begin position="22"/>
        <end position="24"/>
    </location>
    <ligand>
        <name>substrate</name>
    </ligand>
</feature>
<evidence type="ECO:0000256" key="5">
    <source>
        <dbReference type="ARBA" id="ARBA00013061"/>
    </source>
</evidence>
<dbReference type="Gene3D" id="3.40.50.1260">
    <property type="entry name" value="Phosphoglycerate kinase, N-terminal domain"/>
    <property type="match status" value="2"/>
</dbReference>
<dbReference type="PROSITE" id="PS00111">
    <property type="entry name" value="PGLYCERATE_KINASE"/>
    <property type="match status" value="1"/>
</dbReference>
<feature type="binding site" evidence="13">
    <location>
        <begin position="60"/>
        <end position="63"/>
    </location>
    <ligand>
        <name>substrate</name>
    </ligand>
</feature>
<evidence type="ECO:0000256" key="1">
    <source>
        <dbReference type="ARBA" id="ARBA00000642"/>
    </source>
</evidence>
<dbReference type="HAMAP" id="MF_00145">
    <property type="entry name" value="Phosphoglyc_kinase"/>
    <property type="match status" value="1"/>
</dbReference>
<evidence type="ECO:0000256" key="11">
    <source>
        <dbReference type="ARBA" id="ARBA00022840"/>
    </source>
</evidence>
<dbReference type="PIRSF" id="PIRSF000724">
    <property type="entry name" value="Pgk"/>
    <property type="match status" value="1"/>
</dbReference>
<evidence type="ECO:0000256" key="2">
    <source>
        <dbReference type="ARBA" id="ARBA00004838"/>
    </source>
</evidence>
<keyword evidence="8 13" id="KW-0808">Transferase</keyword>
<evidence type="ECO:0000256" key="4">
    <source>
        <dbReference type="ARBA" id="ARBA00011245"/>
    </source>
</evidence>
<dbReference type="GO" id="GO:0004618">
    <property type="term" value="F:phosphoglycerate kinase activity"/>
    <property type="evidence" value="ECO:0007669"/>
    <property type="project" value="UniProtKB-UniRule"/>
</dbReference>
<dbReference type="GO" id="GO:0005524">
    <property type="term" value="F:ATP binding"/>
    <property type="evidence" value="ECO:0007669"/>
    <property type="project" value="UniProtKB-KW"/>
</dbReference>
<keyword evidence="11 13" id="KW-0067">ATP-binding</keyword>
<evidence type="ECO:0000256" key="10">
    <source>
        <dbReference type="ARBA" id="ARBA00022777"/>
    </source>
</evidence>
<dbReference type="FunFam" id="3.40.50.1260:FF:000031">
    <property type="entry name" value="Phosphoglycerate kinase 1"/>
    <property type="match status" value="1"/>
</dbReference>
<dbReference type="InterPro" id="IPR015911">
    <property type="entry name" value="Phosphoglycerate_kinase_CS"/>
</dbReference>
<reference evidence="17" key="1">
    <citation type="submission" date="2017-09" db="EMBL/GenBank/DDBJ databases">
        <title>Depth-based differentiation of microbial function through sediment-hosted aquifers and enrichment of novel symbionts in the deep terrestrial subsurface.</title>
        <authorList>
            <person name="Probst A.J."/>
            <person name="Ladd B."/>
            <person name="Jarett J.K."/>
            <person name="Geller-Mcgrath D.E."/>
            <person name="Sieber C.M.K."/>
            <person name="Emerson J.B."/>
            <person name="Anantharaman K."/>
            <person name="Thomas B.C."/>
            <person name="Malmstrom R."/>
            <person name="Stieglmeier M."/>
            <person name="Klingl A."/>
            <person name="Woyke T."/>
            <person name="Ryan C.M."/>
            <person name="Banfield J.F."/>
        </authorList>
    </citation>
    <scope>NUCLEOTIDE SEQUENCE [LARGE SCALE GENOMIC DNA]</scope>
</reference>
<keyword evidence="7 13" id="KW-0963">Cytoplasm</keyword>
<feature type="binding site" evidence="13 14">
    <location>
        <position position="330"/>
    </location>
    <ligand>
        <name>ATP</name>
        <dbReference type="ChEBI" id="CHEBI:30616"/>
    </ligand>
</feature>
<comment type="subcellular location">
    <subcellularLocation>
        <location evidence="13">Cytoplasm</location>
    </subcellularLocation>
</comment>
<dbReference type="FunFam" id="3.40.50.1260:FF:000006">
    <property type="entry name" value="Phosphoglycerate kinase"/>
    <property type="match status" value="1"/>
</dbReference>
<dbReference type="InterPro" id="IPR001576">
    <property type="entry name" value="Phosphoglycerate_kinase"/>
</dbReference>
<dbReference type="GO" id="GO:0043531">
    <property type="term" value="F:ADP binding"/>
    <property type="evidence" value="ECO:0007669"/>
    <property type="project" value="TreeGrafter"/>
</dbReference>
<dbReference type="SUPFAM" id="SSF53748">
    <property type="entry name" value="Phosphoglycerate kinase"/>
    <property type="match status" value="1"/>
</dbReference>
<feature type="binding site" evidence="13">
    <location>
        <begin position="359"/>
        <end position="362"/>
    </location>
    <ligand>
        <name>ATP</name>
        <dbReference type="ChEBI" id="CHEBI:30616"/>
    </ligand>
</feature>
<dbReference type="InterPro" id="IPR015824">
    <property type="entry name" value="Phosphoglycerate_kinase_N"/>
</dbReference>
<dbReference type="UniPathway" id="UPA00109">
    <property type="reaction ID" value="UER00185"/>
</dbReference>
<dbReference type="PANTHER" id="PTHR11406:SF23">
    <property type="entry name" value="PHOSPHOGLYCERATE KINASE 1, CHLOROPLASTIC-RELATED"/>
    <property type="match status" value="1"/>
</dbReference>
<dbReference type="InterPro" id="IPR036043">
    <property type="entry name" value="Phosphoglycerate_kinase_sf"/>
</dbReference>
<evidence type="ECO:0000256" key="14">
    <source>
        <dbReference type="PIRSR" id="PIRSR000724-2"/>
    </source>
</evidence>
<accession>A0A2M7DNK2</accession>
<dbReference type="GO" id="GO:0005829">
    <property type="term" value="C:cytosol"/>
    <property type="evidence" value="ECO:0007669"/>
    <property type="project" value="TreeGrafter"/>
</dbReference>
<comment type="catalytic activity">
    <reaction evidence="1 13 15">
        <text>(2R)-3-phosphoglycerate + ATP = (2R)-3-phospho-glyceroyl phosphate + ADP</text>
        <dbReference type="Rhea" id="RHEA:14801"/>
        <dbReference type="ChEBI" id="CHEBI:30616"/>
        <dbReference type="ChEBI" id="CHEBI:57604"/>
        <dbReference type="ChEBI" id="CHEBI:58272"/>
        <dbReference type="ChEBI" id="CHEBI:456216"/>
        <dbReference type="EC" id="2.7.2.3"/>
    </reaction>
</comment>
<evidence type="ECO:0000256" key="8">
    <source>
        <dbReference type="ARBA" id="ARBA00022679"/>
    </source>
</evidence>
<evidence type="ECO:0000256" key="7">
    <source>
        <dbReference type="ARBA" id="ARBA00022490"/>
    </source>
</evidence>
<feature type="binding site" evidence="13">
    <location>
        <position position="160"/>
    </location>
    <ligand>
        <name>substrate</name>
    </ligand>
</feature>
<evidence type="ECO:0000256" key="13">
    <source>
        <dbReference type="HAMAP-Rule" id="MF_00145"/>
    </source>
</evidence>
<evidence type="ECO:0000256" key="12">
    <source>
        <dbReference type="ARBA" id="ARBA00023152"/>
    </source>
</evidence>
<name>A0A2M7DNK2_9BACT</name>
<dbReference type="EC" id="2.7.2.3" evidence="5 13"/>
<dbReference type="AlphaFoldDB" id="A0A2M7DNK2"/>
<evidence type="ECO:0000256" key="6">
    <source>
        <dbReference type="ARBA" id="ARBA00016471"/>
    </source>
</evidence>
<evidence type="ECO:0000256" key="3">
    <source>
        <dbReference type="ARBA" id="ARBA00008982"/>
    </source>
</evidence>
<feature type="binding site" evidence="13 14">
    <location>
        <position position="209"/>
    </location>
    <ligand>
        <name>ATP</name>
        <dbReference type="ChEBI" id="CHEBI:30616"/>
    </ligand>
</feature>
<keyword evidence="12 13" id="KW-0324">Glycolysis</keyword>
<comment type="subunit">
    <text evidence="4 13">Monomer.</text>
</comment>
<keyword evidence="9 13" id="KW-0547">Nucleotide-binding</keyword>
<gene>
    <name evidence="13 16" type="primary">pgk</name>
    <name evidence="16" type="ORF">COS18_02905</name>
</gene>
<protein>
    <recommendedName>
        <fullName evidence="6 13">Phosphoglycerate kinase</fullName>
        <ecNumber evidence="5 13">2.7.2.3</ecNumber>
    </recommendedName>
</protein>
<feature type="binding site" evidence="13">
    <location>
        <position position="127"/>
    </location>
    <ligand>
        <name>substrate</name>
    </ligand>
</feature>
<evidence type="ECO:0000313" key="17">
    <source>
        <dbReference type="Proteomes" id="UP000228896"/>
    </source>
</evidence>